<keyword evidence="2" id="KW-1185">Reference proteome</keyword>
<dbReference type="RefSeq" id="WP_004619145.1">
    <property type="nucleotide sequence ID" value="NZ_ACXX02000006.1"/>
</dbReference>
<reference evidence="1" key="1">
    <citation type="submission" date="2009-07" db="EMBL/GenBank/DDBJ databases">
        <authorList>
            <consortium name="US DOE Joint Genome Institute (JGI-PGF)"/>
            <person name="Lucas S."/>
            <person name="Copeland A."/>
            <person name="Lapidus A."/>
            <person name="Glavina del Rio T."/>
            <person name="Tice H."/>
            <person name="Bruce D."/>
            <person name="Goodwin L."/>
            <person name="Pitluck S."/>
            <person name="Larimer F."/>
            <person name="Land M.L."/>
            <person name="Mouttaki H."/>
            <person name="He Z."/>
            <person name="Zhou J."/>
            <person name="Hemme C.L."/>
        </authorList>
    </citation>
    <scope>NUCLEOTIDE SEQUENCE [LARGE SCALE GENOMIC DNA]</scope>
    <source>
        <strain evidence="1">DSM 2782</strain>
    </source>
</reference>
<dbReference type="AlphaFoldDB" id="F1TCU2"/>
<evidence type="ECO:0000313" key="2">
    <source>
        <dbReference type="Proteomes" id="UP000003860"/>
    </source>
</evidence>
<gene>
    <name evidence="1" type="ORF">Cpap_2212</name>
</gene>
<reference evidence="1" key="2">
    <citation type="submission" date="2011-01" db="EMBL/GenBank/DDBJ databases">
        <title>The Non-contiguous Finished genome of Clostridium papyrosolvens.</title>
        <authorList>
            <person name="Lucas S."/>
            <person name="Copeland A."/>
            <person name="Lapidus A."/>
            <person name="Cheng J.-F."/>
            <person name="Goodwin L."/>
            <person name="Pitluck S."/>
            <person name="Misra M."/>
            <person name="Chertkov O."/>
            <person name="Detter J.C."/>
            <person name="Han C."/>
            <person name="Tapia R."/>
            <person name="Land M."/>
            <person name="Hauser L."/>
            <person name="Kyrpides N."/>
            <person name="Ivanova N."/>
            <person name="Pagani I."/>
            <person name="Mouttaki H."/>
            <person name="He Z."/>
            <person name="Zhou J."/>
            <person name="Hemme C.L."/>
            <person name="Woyke T."/>
        </authorList>
    </citation>
    <scope>NUCLEOTIDE SEQUENCE [LARGE SCALE GENOMIC DNA]</scope>
    <source>
        <strain evidence="1">DSM 2782</strain>
    </source>
</reference>
<dbReference type="STRING" id="588581.Cpap_2212"/>
<dbReference type="Proteomes" id="UP000003860">
    <property type="component" value="Unassembled WGS sequence"/>
</dbReference>
<organism evidence="1 2">
    <name type="scientific">Ruminiclostridium papyrosolvens DSM 2782</name>
    <dbReference type="NCBI Taxonomy" id="588581"/>
    <lineage>
        <taxon>Bacteria</taxon>
        <taxon>Bacillati</taxon>
        <taxon>Bacillota</taxon>
        <taxon>Clostridia</taxon>
        <taxon>Eubacteriales</taxon>
        <taxon>Oscillospiraceae</taxon>
        <taxon>Ruminiclostridium</taxon>
    </lineage>
</organism>
<comment type="caution">
    <text evidence="1">The sequence shown here is derived from an EMBL/GenBank/DDBJ whole genome shotgun (WGS) entry which is preliminary data.</text>
</comment>
<name>F1TCU2_9FIRM</name>
<evidence type="ECO:0000313" key="1">
    <source>
        <dbReference type="EMBL" id="EGD47809.1"/>
    </source>
</evidence>
<proteinExistence type="predicted"/>
<dbReference type="OrthoDB" id="1739034at2"/>
<sequence>MPEVYYYVSSDKVSDILDCGLKLSAFYDKEVMIEGYIQQCFAGLINPKDDMSSYNSEGLTCIKINVRSDKCYVADSFVYETIKEKPENLELYNKSVIPLEKYIFGTYRKPECLITSTILAGEAARLDRCMDLPVIYENSETLYINNIINNFREQYDNFDDYLLYSFFSRLEEMGKVNTIKSSDGGKTVFTTESGEIYCIRKPELNKIF</sequence>
<dbReference type="eggNOG" id="ENOG50321EM">
    <property type="taxonomic scope" value="Bacteria"/>
</dbReference>
<accession>F1TCU2</accession>
<dbReference type="EMBL" id="ACXX02000006">
    <property type="protein sequence ID" value="EGD47809.1"/>
    <property type="molecule type" value="Genomic_DNA"/>
</dbReference>
<protein>
    <submittedName>
        <fullName evidence="1">Uncharacterized protein</fullName>
    </submittedName>
</protein>